<name>T1CH23_9ZZZZ</name>
<organism evidence="8">
    <name type="scientific">mine drainage metagenome</name>
    <dbReference type="NCBI Taxonomy" id="410659"/>
    <lineage>
        <taxon>unclassified sequences</taxon>
        <taxon>metagenomes</taxon>
        <taxon>ecological metagenomes</taxon>
    </lineage>
</organism>
<evidence type="ECO:0000256" key="6">
    <source>
        <dbReference type="SAM" id="Phobius"/>
    </source>
</evidence>
<protein>
    <submittedName>
        <fullName evidence="8">Membrane protein containing DUF214, permase predicted</fullName>
    </submittedName>
</protein>
<keyword evidence="5 6" id="KW-0472">Membrane</keyword>
<evidence type="ECO:0000313" key="8">
    <source>
        <dbReference type="EMBL" id="EQD66470.1"/>
    </source>
</evidence>
<gene>
    <name evidence="8" type="ORF">B1A_08137</name>
</gene>
<dbReference type="InterPro" id="IPR003838">
    <property type="entry name" value="ABC3_permease_C"/>
</dbReference>
<sequence length="134" mass="14241">NFIDQTVDIGVIVQDILIAVFFTMLLVTANTLARSVRERSSEIAILRTQGYSRRLIFGLTLAEALVVVLAGGILGLLLAALLVQGLHSFLAEFLPSLGLTTGAELEGLGLMLLFAVASALSPSTRSSTLTRSMH</sequence>
<dbReference type="PANTHER" id="PTHR30287:SF2">
    <property type="entry name" value="BLL1001 PROTEIN"/>
    <property type="match status" value="1"/>
</dbReference>
<evidence type="ECO:0000259" key="7">
    <source>
        <dbReference type="Pfam" id="PF02687"/>
    </source>
</evidence>
<dbReference type="AlphaFoldDB" id="T1CH23"/>
<evidence type="ECO:0000256" key="3">
    <source>
        <dbReference type="ARBA" id="ARBA00022692"/>
    </source>
</evidence>
<feature type="transmembrane region" description="Helical" evidence="6">
    <location>
        <begin position="107"/>
        <end position="124"/>
    </location>
</feature>
<dbReference type="EMBL" id="AUZX01005822">
    <property type="protein sequence ID" value="EQD66470.1"/>
    <property type="molecule type" value="Genomic_DNA"/>
</dbReference>
<keyword evidence="4 6" id="KW-1133">Transmembrane helix</keyword>
<dbReference type="InterPro" id="IPR038766">
    <property type="entry name" value="Membrane_comp_ABC_pdt"/>
</dbReference>
<feature type="non-terminal residue" evidence="8">
    <location>
        <position position="1"/>
    </location>
</feature>
<reference evidence="8" key="2">
    <citation type="journal article" date="2014" name="ISME J.">
        <title>Microbial stratification in low pH oxic and suboxic macroscopic growths along an acid mine drainage.</title>
        <authorList>
            <person name="Mendez-Garcia C."/>
            <person name="Mesa V."/>
            <person name="Sprenger R.R."/>
            <person name="Richter M."/>
            <person name="Diez M.S."/>
            <person name="Solano J."/>
            <person name="Bargiela R."/>
            <person name="Golyshina O.V."/>
            <person name="Manteca A."/>
            <person name="Ramos J.L."/>
            <person name="Gallego J.R."/>
            <person name="Llorente I."/>
            <person name="Martins Dos Santos V.A."/>
            <person name="Jensen O.N."/>
            <person name="Pelaez A.I."/>
            <person name="Sanchez J."/>
            <person name="Ferrer M."/>
        </authorList>
    </citation>
    <scope>NUCLEOTIDE SEQUENCE</scope>
</reference>
<keyword evidence="2" id="KW-1003">Cell membrane</keyword>
<evidence type="ECO:0000256" key="5">
    <source>
        <dbReference type="ARBA" id="ARBA00023136"/>
    </source>
</evidence>
<proteinExistence type="predicted"/>
<evidence type="ECO:0000256" key="2">
    <source>
        <dbReference type="ARBA" id="ARBA00022475"/>
    </source>
</evidence>
<dbReference type="Pfam" id="PF02687">
    <property type="entry name" value="FtsX"/>
    <property type="match status" value="1"/>
</dbReference>
<keyword evidence="3 6" id="KW-0812">Transmembrane</keyword>
<comment type="caution">
    <text evidence="8">The sequence shown here is derived from an EMBL/GenBank/DDBJ whole genome shotgun (WGS) entry which is preliminary data.</text>
</comment>
<evidence type="ECO:0000256" key="4">
    <source>
        <dbReference type="ARBA" id="ARBA00022989"/>
    </source>
</evidence>
<evidence type="ECO:0000256" key="1">
    <source>
        <dbReference type="ARBA" id="ARBA00004651"/>
    </source>
</evidence>
<feature type="domain" description="ABC3 transporter permease C-terminal" evidence="7">
    <location>
        <begin position="17"/>
        <end position="128"/>
    </location>
</feature>
<feature type="transmembrane region" description="Helical" evidence="6">
    <location>
        <begin position="54"/>
        <end position="87"/>
    </location>
</feature>
<comment type="subcellular location">
    <subcellularLocation>
        <location evidence="1">Cell membrane</location>
        <topology evidence="1">Multi-pass membrane protein</topology>
    </subcellularLocation>
</comment>
<feature type="transmembrane region" description="Helical" evidence="6">
    <location>
        <begin position="12"/>
        <end position="33"/>
    </location>
</feature>
<accession>T1CH23</accession>
<reference evidence="8" key="1">
    <citation type="submission" date="2013-08" db="EMBL/GenBank/DDBJ databases">
        <authorList>
            <person name="Mendez C."/>
            <person name="Richter M."/>
            <person name="Ferrer M."/>
            <person name="Sanchez J."/>
        </authorList>
    </citation>
    <scope>NUCLEOTIDE SEQUENCE</scope>
</reference>
<dbReference type="GO" id="GO:0005886">
    <property type="term" value="C:plasma membrane"/>
    <property type="evidence" value="ECO:0007669"/>
    <property type="project" value="UniProtKB-SubCell"/>
</dbReference>
<dbReference type="PANTHER" id="PTHR30287">
    <property type="entry name" value="MEMBRANE COMPONENT OF PREDICTED ABC SUPERFAMILY METABOLITE UPTAKE TRANSPORTER"/>
    <property type="match status" value="1"/>
</dbReference>